<dbReference type="PANTHER" id="PTHR37421">
    <property type="entry name" value="UPF0260 PROTEIN YCGN"/>
    <property type="match status" value="1"/>
</dbReference>
<keyword evidence="2" id="KW-1185">Reference proteome</keyword>
<dbReference type="PANTHER" id="PTHR37421:SF1">
    <property type="entry name" value="UPF0260 PROTEIN YCGN"/>
    <property type="match status" value="1"/>
</dbReference>
<accession>A0A8D4IZX8</accession>
<protein>
    <submittedName>
        <fullName evidence="1">Uncharacterized protein</fullName>
    </submittedName>
</protein>
<sequence>MQLQFWQTKPLTAMNEQEWEALCDGCGKCCFRKFISGHGRKEKLYYTRIACNQLNLNTGKCLNYQNRFQLEADCTKLTKENLTEFHWLPSTCAYRLLSEGKPLPDWHPLVSGDPNSVAKHKHLIQNGIHEKDVIDWFDFIIERV</sequence>
<dbReference type="RefSeq" id="WP_261920908.1">
    <property type="nucleotide sequence ID" value="NZ_CP022011.1"/>
</dbReference>
<dbReference type="NCBIfam" id="NF003499">
    <property type="entry name" value="PRK05170.1-2"/>
    <property type="match status" value="1"/>
</dbReference>
<organism evidence="1 2">
    <name type="scientific">Mergibacter septicus</name>
    <dbReference type="NCBI Taxonomy" id="221402"/>
    <lineage>
        <taxon>Bacteria</taxon>
        <taxon>Pseudomonadati</taxon>
        <taxon>Pseudomonadota</taxon>
        <taxon>Gammaproteobacteria</taxon>
        <taxon>Pasteurellales</taxon>
        <taxon>Pasteurellaceae</taxon>
        <taxon>Mergibacter</taxon>
    </lineage>
</organism>
<dbReference type="Proteomes" id="UP000955338">
    <property type="component" value="Chromosome"/>
</dbReference>
<gene>
    <name evidence="1" type="ORF">CEP48_03600</name>
</gene>
<dbReference type="EMBL" id="CP022011">
    <property type="protein sequence ID" value="QDJ14558.1"/>
    <property type="molecule type" value="Genomic_DNA"/>
</dbReference>
<evidence type="ECO:0000313" key="1">
    <source>
        <dbReference type="EMBL" id="QDJ14558.1"/>
    </source>
</evidence>
<name>A0A8D4IZX8_9PAST</name>
<dbReference type="PIRSF" id="PIRSF006173">
    <property type="entry name" value="UCP006173"/>
    <property type="match status" value="1"/>
</dbReference>
<dbReference type="Pfam" id="PF03692">
    <property type="entry name" value="CxxCxxCC"/>
    <property type="match status" value="1"/>
</dbReference>
<reference evidence="1" key="1">
    <citation type="submission" date="2017-06" db="EMBL/GenBank/DDBJ databases">
        <title>Genome sequencing of pathogenic and non-pathogenic strains within Bisgaard taxon 40.</title>
        <authorList>
            <person name="Ladner J.T."/>
            <person name="Lovett S.P."/>
            <person name="Koroleva G."/>
            <person name="Lorch J.M."/>
        </authorList>
    </citation>
    <scope>NUCLEOTIDE SEQUENCE</scope>
    <source>
        <strain evidence="1">27576-1-I1</strain>
    </source>
</reference>
<dbReference type="InterPro" id="IPR008228">
    <property type="entry name" value="UCP006173"/>
</dbReference>
<evidence type="ECO:0000313" key="2">
    <source>
        <dbReference type="Proteomes" id="UP000955338"/>
    </source>
</evidence>
<dbReference type="InterPro" id="IPR005358">
    <property type="entry name" value="Puta_zinc/iron-chelating_dom"/>
</dbReference>
<proteinExistence type="predicted"/>
<dbReference type="AlphaFoldDB" id="A0A8D4IZX8"/>